<keyword evidence="2" id="KW-1185">Reference proteome</keyword>
<organism evidence="1 2">
    <name type="scientific">Thlaspi arvense</name>
    <name type="common">Field penny-cress</name>
    <dbReference type="NCBI Taxonomy" id="13288"/>
    <lineage>
        <taxon>Eukaryota</taxon>
        <taxon>Viridiplantae</taxon>
        <taxon>Streptophyta</taxon>
        <taxon>Embryophyta</taxon>
        <taxon>Tracheophyta</taxon>
        <taxon>Spermatophyta</taxon>
        <taxon>Magnoliopsida</taxon>
        <taxon>eudicotyledons</taxon>
        <taxon>Gunneridae</taxon>
        <taxon>Pentapetalae</taxon>
        <taxon>rosids</taxon>
        <taxon>malvids</taxon>
        <taxon>Brassicales</taxon>
        <taxon>Brassicaceae</taxon>
        <taxon>Thlaspideae</taxon>
        <taxon>Thlaspi</taxon>
    </lineage>
</organism>
<dbReference type="AlphaFoldDB" id="A0AAU9R9D1"/>
<dbReference type="EMBL" id="OU466857">
    <property type="protein sequence ID" value="CAH2033821.1"/>
    <property type="molecule type" value="Genomic_DNA"/>
</dbReference>
<evidence type="ECO:0000313" key="2">
    <source>
        <dbReference type="Proteomes" id="UP000836841"/>
    </source>
</evidence>
<proteinExistence type="predicted"/>
<reference evidence="1 2" key="1">
    <citation type="submission" date="2022-03" db="EMBL/GenBank/DDBJ databases">
        <authorList>
            <person name="Nunn A."/>
            <person name="Chopra R."/>
            <person name="Nunn A."/>
            <person name="Contreras Garrido A."/>
        </authorList>
    </citation>
    <scope>NUCLEOTIDE SEQUENCE [LARGE SCALE GENOMIC DNA]</scope>
</reference>
<evidence type="ECO:0000313" key="1">
    <source>
        <dbReference type="EMBL" id="CAH2033821.1"/>
    </source>
</evidence>
<accession>A0AAU9R9D1</accession>
<dbReference type="Proteomes" id="UP000836841">
    <property type="component" value="Chromosome 1"/>
</dbReference>
<protein>
    <submittedName>
        <fullName evidence="1">Uncharacterized protein</fullName>
    </submittedName>
</protein>
<name>A0AAU9R9D1_THLAR</name>
<gene>
    <name evidence="1" type="ORF">TAV2_LOCUS1033</name>
</gene>
<sequence length="152" mass="17728">MEGEAKYFLGMWFENILQNNPTAKTIWKLVQSLDNREDLLRPLSLSGHLSRWLRNLIPCRVFFHGLWDIKLEADLDFPKKKLRVLWFSPPDVHVPNCTVTLEIVKEKVDKVKRFFQVTLGSLIWGEAYMGLAFKQLAKAHWIKAFVGIPGNY</sequence>